<reference evidence="3 4" key="1">
    <citation type="submission" date="2024-02" db="EMBL/GenBank/DDBJ databases">
        <title>Chromosome-scale genome assembly of the rough periwinkle Littorina saxatilis.</title>
        <authorList>
            <person name="De Jode A."/>
            <person name="Faria R."/>
            <person name="Formenti G."/>
            <person name="Sims Y."/>
            <person name="Smith T.P."/>
            <person name="Tracey A."/>
            <person name="Wood J.M.D."/>
            <person name="Zagrodzka Z.B."/>
            <person name="Johannesson K."/>
            <person name="Butlin R.K."/>
            <person name="Leder E.H."/>
        </authorList>
    </citation>
    <scope>NUCLEOTIDE SEQUENCE [LARGE SCALE GENOMIC DNA]</scope>
    <source>
        <strain evidence="3">Snail1</strain>
        <tissue evidence="3">Muscle</tissue>
    </source>
</reference>
<feature type="compositionally biased region" description="Low complexity" evidence="1">
    <location>
        <begin position="16"/>
        <end position="27"/>
    </location>
</feature>
<keyword evidence="2" id="KW-0472">Membrane</keyword>
<keyword evidence="2" id="KW-1133">Transmembrane helix</keyword>
<evidence type="ECO:0000256" key="1">
    <source>
        <dbReference type="SAM" id="MobiDB-lite"/>
    </source>
</evidence>
<feature type="compositionally biased region" description="Low complexity" evidence="1">
    <location>
        <begin position="75"/>
        <end position="89"/>
    </location>
</feature>
<dbReference type="AlphaFoldDB" id="A0AAN9C0H9"/>
<dbReference type="EMBL" id="JBAMIC010000001">
    <property type="protein sequence ID" value="KAK7115041.1"/>
    <property type="molecule type" value="Genomic_DNA"/>
</dbReference>
<proteinExistence type="predicted"/>
<evidence type="ECO:0000313" key="3">
    <source>
        <dbReference type="EMBL" id="KAK7115041.1"/>
    </source>
</evidence>
<feature type="compositionally biased region" description="Low complexity" evidence="1">
    <location>
        <begin position="47"/>
        <end position="65"/>
    </location>
</feature>
<comment type="caution">
    <text evidence="3">The sequence shown here is derived from an EMBL/GenBank/DDBJ whole genome shotgun (WGS) entry which is preliminary data.</text>
</comment>
<name>A0AAN9C0H9_9CAEN</name>
<sequence>MGKKKGKGGGSTPSRTNTNATNDVDATYYNLQPPPSRTSHSNYSNDGLAQGQGHAQGQQALQQPAKVKGNTAVVSSSSSDSSSSSSTTSYEGESVGGHLALVPRPPPFNPYMMGMLPPGAFPSPYGYQPGGGPPGGHPGMMGGQMMLPPPHGMMGPGMGGQMMHGGGGGGGGMGPPARYLPQEDGHMVDDRLEHYHSAKSPLVMEHPSLRQFVIFMAILFVLGLVALIVIAIYFGRTTQTSWNI</sequence>
<feature type="transmembrane region" description="Helical" evidence="2">
    <location>
        <begin position="212"/>
        <end position="234"/>
    </location>
</feature>
<feature type="region of interest" description="Disordered" evidence="1">
    <location>
        <begin position="1"/>
        <end position="98"/>
    </location>
</feature>
<evidence type="ECO:0000256" key="2">
    <source>
        <dbReference type="SAM" id="Phobius"/>
    </source>
</evidence>
<keyword evidence="4" id="KW-1185">Reference proteome</keyword>
<organism evidence="3 4">
    <name type="scientific">Littorina saxatilis</name>
    <dbReference type="NCBI Taxonomy" id="31220"/>
    <lineage>
        <taxon>Eukaryota</taxon>
        <taxon>Metazoa</taxon>
        <taxon>Spiralia</taxon>
        <taxon>Lophotrochozoa</taxon>
        <taxon>Mollusca</taxon>
        <taxon>Gastropoda</taxon>
        <taxon>Caenogastropoda</taxon>
        <taxon>Littorinimorpha</taxon>
        <taxon>Littorinoidea</taxon>
        <taxon>Littorinidae</taxon>
        <taxon>Littorina</taxon>
    </lineage>
</organism>
<dbReference type="Proteomes" id="UP001374579">
    <property type="component" value="Unassembled WGS sequence"/>
</dbReference>
<gene>
    <name evidence="3" type="ORF">V1264_000987</name>
</gene>
<accession>A0AAN9C0H9</accession>
<keyword evidence="2" id="KW-0812">Transmembrane</keyword>
<protein>
    <submittedName>
        <fullName evidence="3">Uncharacterized protein</fullName>
    </submittedName>
</protein>
<evidence type="ECO:0000313" key="4">
    <source>
        <dbReference type="Proteomes" id="UP001374579"/>
    </source>
</evidence>